<dbReference type="PANTHER" id="PTHR12475">
    <property type="match status" value="1"/>
</dbReference>
<accession>A0A2T6B2U7</accession>
<keyword evidence="2" id="KW-1185">Reference proteome</keyword>
<comment type="caution">
    <text evidence="1">The sequence shown here is derived from an EMBL/GenBank/DDBJ whole genome shotgun (WGS) entry which is preliminary data.</text>
</comment>
<evidence type="ECO:0000313" key="2">
    <source>
        <dbReference type="Proteomes" id="UP000244224"/>
    </source>
</evidence>
<dbReference type="PANTHER" id="PTHR12475:SF4">
    <property type="entry name" value="PROTEIN THEM6"/>
    <property type="match status" value="1"/>
</dbReference>
<protein>
    <submittedName>
        <fullName evidence="1">Acyl-CoA thioesterase FadM</fullName>
    </submittedName>
</protein>
<dbReference type="InterPro" id="IPR051490">
    <property type="entry name" value="THEM6_lcsJ_thioesterase"/>
</dbReference>
<proteinExistence type="predicted"/>
<sequence>MYPYARLAKEIVKFRNAPTLGIFDTHVSTHRIWPWDIDPWMELNNGRTLTLFDLGRVPLAIRTGLVRVVREQGWGMAVAGNTTRYRKRVTTFQRVTMHSRCVGWDARFMYLEQSMWRGDDCTGQMLARSAFTSKAGMVPPARVLEAMGQPVESPPLPQWVAAWIAADATRPWPPERHG</sequence>
<dbReference type="OrthoDB" id="3727779at2"/>
<evidence type="ECO:0000313" key="1">
    <source>
        <dbReference type="EMBL" id="PTX50408.1"/>
    </source>
</evidence>
<dbReference type="AlphaFoldDB" id="A0A2T6B2U7"/>
<dbReference type="Pfam" id="PF13279">
    <property type="entry name" value="4HBT_2"/>
    <property type="match status" value="1"/>
</dbReference>
<gene>
    <name evidence="1" type="ORF">C8N34_10552</name>
</gene>
<dbReference type="Gene3D" id="3.10.129.10">
    <property type="entry name" value="Hotdog Thioesterase"/>
    <property type="match status" value="1"/>
</dbReference>
<dbReference type="SUPFAM" id="SSF54637">
    <property type="entry name" value="Thioesterase/thiol ester dehydrase-isomerase"/>
    <property type="match status" value="1"/>
</dbReference>
<dbReference type="RefSeq" id="WP_108128668.1">
    <property type="nucleotide sequence ID" value="NZ_QBKP01000005.1"/>
</dbReference>
<reference evidence="1 2" key="1">
    <citation type="submission" date="2018-04" db="EMBL/GenBank/DDBJ databases">
        <title>Genomic Encyclopedia of Archaeal and Bacterial Type Strains, Phase II (KMG-II): from individual species to whole genera.</title>
        <authorList>
            <person name="Goeker M."/>
        </authorList>
    </citation>
    <scope>NUCLEOTIDE SEQUENCE [LARGE SCALE GENOMIC DNA]</scope>
    <source>
        <strain evidence="1 2">DSM 21823</strain>
    </source>
</reference>
<name>A0A2T6B2U7_9RHOB</name>
<dbReference type="Proteomes" id="UP000244224">
    <property type="component" value="Unassembled WGS sequence"/>
</dbReference>
<dbReference type="EMBL" id="QBKP01000005">
    <property type="protein sequence ID" value="PTX50408.1"/>
    <property type="molecule type" value="Genomic_DNA"/>
</dbReference>
<dbReference type="CDD" id="cd00586">
    <property type="entry name" value="4HBT"/>
    <property type="match status" value="1"/>
</dbReference>
<organism evidence="1 2">
    <name type="scientific">Gemmobacter caeni</name>
    <dbReference type="NCBI Taxonomy" id="589035"/>
    <lineage>
        <taxon>Bacteria</taxon>
        <taxon>Pseudomonadati</taxon>
        <taxon>Pseudomonadota</taxon>
        <taxon>Alphaproteobacteria</taxon>
        <taxon>Rhodobacterales</taxon>
        <taxon>Paracoccaceae</taxon>
        <taxon>Gemmobacter</taxon>
    </lineage>
</organism>
<dbReference type="InterPro" id="IPR029069">
    <property type="entry name" value="HotDog_dom_sf"/>
</dbReference>